<dbReference type="SUPFAM" id="SSF160991">
    <property type="entry name" value="CV3147-like"/>
    <property type="match status" value="1"/>
</dbReference>
<feature type="domain" description="S-Me-THD N-terminal" evidence="1">
    <location>
        <begin position="14"/>
        <end position="167"/>
    </location>
</feature>
<dbReference type="InterPro" id="IPR027479">
    <property type="entry name" value="S-Me-THD_N_sf"/>
</dbReference>
<sequence>MTQDLLAQSVTPADLDALIEGTCFLASGGGGPKAMAQAFRKKIEHNVTMVAPEQVLDGDASLMVVDLGSPAKALDGIGFTAPVNAFNALSDNLAISPSYLLPGEIGAVNTLLPFYIADYIYKKTGKKLRVIDSDPCGRADPRLSETLLNISGQSCCPAIIASDSDDCGHFEKAFFKGPMTPEQLEAAAREEVSKPAYDEVGGMALYPLPGTFVRSEGSNFLVQNSVSKAILVGDALLTNPSDQELSLLLTGMGIANYAFVTGTITSLTRNTSDGFDNGKVVIEGDCGNTFWVFMRNESLLAWNNTQGKLHALAPDCINMLVHDGEKRRSISNASIEEGQRISLWGTAGPSKVAHADKLVELFSEDINAVLDKFPEDKKKIGFTHYIPIEQLNAND</sequence>
<evidence type="ECO:0000259" key="2">
    <source>
        <dbReference type="Pfam" id="PF20906"/>
    </source>
</evidence>
<dbReference type="KEGG" id="bsan:CHH28_05340"/>
<name>A0A222FIU0_9GAMM</name>
<dbReference type="InterPro" id="IPR010318">
    <property type="entry name" value="S-Me-THD_N"/>
</dbReference>
<dbReference type="EMBL" id="CP022530">
    <property type="protein sequence ID" value="ASP38143.1"/>
    <property type="molecule type" value="Genomic_DNA"/>
</dbReference>
<evidence type="ECO:0000313" key="4">
    <source>
        <dbReference type="Proteomes" id="UP000202440"/>
    </source>
</evidence>
<dbReference type="InterPro" id="IPR024071">
    <property type="entry name" value="S-Me-THD_C_sf"/>
</dbReference>
<dbReference type="InterPro" id="IPR048350">
    <property type="entry name" value="S-Me-THD-like_C"/>
</dbReference>
<evidence type="ECO:0000259" key="1">
    <source>
        <dbReference type="Pfam" id="PF06032"/>
    </source>
</evidence>
<evidence type="ECO:0000313" key="3">
    <source>
        <dbReference type="EMBL" id="ASP38143.1"/>
    </source>
</evidence>
<proteinExistence type="predicted"/>
<dbReference type="Gene3D" id="3.40.1610.10">
    <property type="entry name" value="CV3147-like domain"/>
    <property type="match status" value="1"/>
</dbReference>
<dbReference type="RefSeq" id="WP_094059342.1">
    <property type="nucleotide sequence ID" value="NZ_CP022530.1"/>
</dbReference>
<gene>
    <name evidence="3" type="ORF">CHH28_05340</name>
</gene>
<dbReference type="OrthoDB" id="7441206at2"/>
<organism evidence="3 4">
    <name type="scientific">Bacterioplanes sanyensis</name>
    <dbReference type="NCBI Taxonomy" id="1249553"/>
    <lineage>
        <taxon>Bacteria</taxon>
        <taxon>Pseudomonadati</taxon>
        <taxon>Pseudomonadota</taxon>
        <taxon>Gammaproteobacteria</taxon>
        <taxon>Oceanospirillales</taxon>
        <taxon>Oceanospirillaceae</taxon>
        <taxon>Bacterioplanes</taxon>
    </lineage>
</organism>
<dbReference type="AlphaFoldDB" id="A0A222FIU0"/>
<keyword evidence="4" id="KW-1185">Reference proteome</keyword>
<feature type="domain" description="S-Me-THD-like C-terminal" evidence="2">
    <location>
        <begin position="182"/>
        <end position="353"/>
    </location>
</feature>
<protein>
    <recommendedName>
        <fullName evidence="5">DUF917 domain-containing protein</fullName>
    </recommendedName>
</protein>
<reference evidence="3 4" key="1">
    <citation type="submission" date="2017-07" db="EMBL/GenBank/DDBJ databases">
        <title>Annotated genome sequence of Bacterioplanes sanyensis isolated from Red Sea.</title>
        <authorList>
            <person name="Rehman Z.U."/>
        </authorList>
    </citation>
    <scope>NUCLEOTIDE SEQUENCE [LARGE SCALE GENOMIC DNA]</scope>
    <source>
        <strain evidence="3 4">NV9</strain>
    </source>
</reference>
<dbReference type="Pfam" id="PF20906">
    <property type="entry name" value="S-Me-THD_C"/>
    <property type="match status" value="1"/>
</dbReference>
<dbReference type="Pfam" id="PF06032">
    <property type="entry name" value="S-Me-THD_N"/>
    <property type="match status" value="1"/>
</dbReference>
<dbReference type="Gene3D" id="2.40.390.10">
    <property type="entry name" value="CV3147-like"/>
    <property type="match status" value="1"/>
</dbReference>
<dbReference type="Proteomes" id="UP000202440">
    <property type="component" value="Chromosome"/>
</dbReference>
<accession>A0A222FIU0</accession>
<evidence type="ECO:0008006" key="5">
    <source>
        <dbReference type="Google" id="ProtNLM"/>
    </source>
</evidence>